<dbReference type="AlphaFoldDB" id="A0AAN9AQY2"/>
<feature type="region of interest" description="Disordered" evidence="1">
    <location>
        <begin position="22"/>
        <end position="60"/>
    </location>
</feature>
<sequence length="768" mass="85533">MGQPLSAARGYSASIFSNNNNNNINSNNANGMNNNVHPVGHEPYSKRKRNKPRKDLSDNELQQLTKDVLDLLHVWFPEMHQRTYFMPPVHMNKVKHTCSTVGGAAVQKVEKTPESDWRDDEVMQRTLLCLRALFDRRTEPMVVLLQMQHDNYLNKPCYAKAAARFNRPLDLDPKLRRGDFDLLFLHRQHGIMVAEIKSVGWRPGETQDDSIVRKKVKQAVDQLNKAKTVLKHLVQDLSPSPRVTKTLILPNVASHRLRALLQQDQELATEFCNCFDAPDIDSALDFCLFADQMTSHEKPADVTDDMLMELEKWWHHVTSRAGYTSHTCADLGAEEEEEEGVYELLVARFCGPASTVQVHCVKTPRLEFRTLGHAVHEVGERMVEFVLFPQQLALLEEEEALVYLTGPPGTGKTLLLVLVALQWCKEGHDVHIVSTGTFSEAATQQLYYQVIKTLESDADATSRIHLHLNGNSSKNLPAIISKLIAASGAGEGSQLGQGSTVQGGQLFVVADEIGEDLRKLFQEVKNNVADLHLWAASYRREYRPEEMTERAVRACLRCTPTVRRRMETAVSFSADDNVYAFEDKRAEYLAATEGPTEMFLSHADHPAGPAMECVHCGQQVADFLHTTLGLGQTVSKPKAKGVKTPPPLKYSDVMIIPDFYQNIGNLRDDVTDDVTGQIHPATGIVQGLRSRDVPTYVVTRNDAKSIRDLACATRDAVAVVEWGVGNGLERKVVVSVGEGRESTSGVSGVLHGASRCVSQLIYVKCSQE</sequence>
<organism evidence="2 3">
    <name type="scientific">Littorina saxatilis</name>
    <dbReference type="NCBI Taxonomy" id="31220"/>
    <lineage>
        <taxon>Eukaryota</taxon>
        <taxon>Metazoa</taxon>
        <taxon>Spiralia</taxon>
        <taxon>Lophotrochozoa</taxon>
        <taxon>Mollusca</taxon>
        <taxon>Gastropoda</taxon>
        <taxon>Caenogastropoda</taxon>
        <taxon>Littorinimorpha</taxon>
        <taxon>Littorinoidea</taxon>
        <taxon>Littorinidae</taxon>
        <taxon>Littorina</taxon>
    </lineage>
</organism>
<evidence type="ECO:0000313" key="2">
    <source>
        <dbReference type="EMBL" id="KAK7091392.1"/>
    </source>
</evidence>
<feature type="compositionally biased region" description="Low complexity" evidence="1">
    <location>
        <begin position="22"/>
        <end position="35"/>
    </location>
</feature>
<dbReference type="EMBL" id="JBAMIC010000022">
    <property type="protein sequence ID" value="KAK7091392.1"/>
    <property type="molecule type" value="Genomic_DNA"/>
</dbReference>
<proteinExistence type="predicted"/>
<dbReference type="InterPro" id="IPR027417">
    <property type="entry name" value="P-loop_NTPase"/>
</dbReference>
<name>A0AAN9AQY2_9CAEN</name>
<dbReference type="Proteomes" id="UP001374579">
    <property type="component" value="Unassembled WGS sequence"/>
</dbReference>
<evidence type="ECO:0000256" key="1">
    <source>
        <dbReference type="SAM" id="MobiDB-lite"/>
    </source>
</evidence>
<evidence type="ECO:0000313" key="3">
    <source>
        <dbReference type="Proteomes" id="UP001374579"/>
    </source>
</evidence>
<gene>
    <name evidence="2" type="ORF">V1264_009078</name>
</gene>
<dbReference type="SUPFAM" id="SSF52540">
    <property type="entry name" value="P-loop containing nucleoside triphosphate hydrolases"/>
    <property type="match status" value="2"/>
</dbReference>
<keyword evidence="3" id="KW-1185">Reference proteome</keyword>
<reference evidence="2 3" key="1">
    <citation type="submission" date="2024-02" db="EMBL/GenBank/DDBJ databases">
        <title>Chromosome-scale genome assembly of the rough periwinkle Littorina saxatilis.</title>
        <authorList>
            <person name="De Jode A."/>
            <person name="Faria R."/>
            <person name="Formenti G."/>
            <person name="Sims Y."/>
            <person name="Smith T.P."/>
            <person name="Tracey A."/>
            <person name="Wood J.M.D."/>
            <person name="Zagrodzka Z.B."/>
            <person name="Johannesson K."/>
            <person name="Butlin R.K."/>
            <person name="Leder E.H."/>
        </authorList>
    </citation>
    <scope>NUCLEOTIDE SEQUENCE [LARGE SCALE GENOMIC DNA]</scope>
    <source>
        <strain evidence="2">Snail1</strain>
        <tissue evidence="2">Muscle</tissue>
    </source>
</reference>
<accession>A0AAN9AQY2</accession>
<comment type="caution">
    <text evidence="2">The sequence shown here is derived from an EMBL/GenBank/DDBJ whole genome shotgun (WGS) entry which is preliminary data.</text>
</comment>
<dbReference type="Gene3D" id="3.40.50.300">
    <property type="entry name" value="P-loop containing nucleotide triphosphate hydrolases"/>
    <property type="match status" value="1"/>
</dbReference>
<protein>
    <submittedName>
        <fullName evidence="2">Uncharacterized protein</fullName>
    </submittedName>
</protein>